<evidence type="ECO:0000256" key="1">
    <source>
        <dbReference type="SAM" id="MobiDB-lite"/>
    </source>
</evidence>
<accession>A0A3M7L1V3</accession>
<dbReference type="EMBL" id="QOKY01000154">
    <property type="protein sequence ID" value="RMZ56169.1"/>
    <property type="molecule type" value="Genomic_DNA"/>
</dbReference>
<comment type="caution">
    <text evidence="2">The sequence shown here is derived from an EMBL/GenBank/DDBJ whole genome shotgun (WGS) entry which is preliminary data.</text>
</comment>
<dbReference type="Proteomes" id="UP000279271">
    <property type="component" value="Unassembled WGS sequence"/>
</dbReference>
<feature type="region of interest" description="Disordered" evidence="1">
    <location>
        <begin position="76"/>
        <end position="125"/>
    </location>
</feature>
<gene>
    <name evidence="2" type="ORF">APUTEX25_004593</name>
</gene>
<dbReference type="AlphaFoldDB" id="A0A3M7L1V3"/>
<name>A0A3M7L1V3_AUXPR</name>
<evidence type="ECO:0000313" key="2">
    <source>
        <dbReference type="EMBL" id="RMZ56169.1"/>
    </source>
</evidence>
<protein>
    <submittedName>
        <fullName evidence="2">Uncharacterized protein</fullName>
    </submittedName>
</protein>
<dbReference type="PROSITE" id="PS51257">
    <property type="entry name" value="PROKAR_LIPOPROTEIN"/>
    <property type="match status" value="1"/>
</dbReference>
<evidence type="ECO:0000313" key="3">
    <source>
        <dbReference type="Proteomes" id="UP000279271"/>
    </source>
</evidence>
<sequence>MSPPLSRHKAMANARGRAPTALVVVGALACLLGLASGARGSLSHSRTLLMDSALFSGRKIGERAGARQQDTLFSGTGGALLQTDSQGQGGGKGVPAAAAAGAGAALRHPPRDPSPDSPAGRAPDLPYLAQRDVEGINWVEGRIADRVAQDGVLAEVNAQRPMFAQFPFECDVVGGITGRPQRVVVAHKGYLRTDAADLTVLPATEAKAYFGPSADQAARCTRSDLYPLTPYDAYWKYYRTPLMTGNSYLWDRHKASAQAPLRGP</sequence>
<feature type="compositionally biased region" description="Low complexity" evidence="1">
    <location>
        <begin position="94"/>
        <end position="107"/>
    </location>
</feature>
<proteinExistence type="predicted"/>
<reference evidence="3" key="1">
    <citation type="journal article" date="2018" name="Algal Res.">
        <title>Characterization of plant carbon substrate utilization by Auxenochlorella protothecoides.</title>
        <authorList>
            <person name="Vogler B.W."/>
            <person name="Starkenburg S.R."/>
            <person name="Sudasinghe N."/>
            <person name="Schambach J.Y."/>
            <person name="Rollin J.A."/>
            <person name="Pattathil S."/>
            <person name="Barry A.N."/>
        </authorList>
    </citation>
    <scope>NUCLEOTIDE SEQUENCE [LARGE SCALE GENOMIC DNA]</scope>
    <source>
        <strain evidence="3">UTEX 25</strain>
    </source>
</reference>
<organism evidence="2 3">
    <name type="scientific">Auxenochlorella protothecoides</name>
    <name type="common">Green microalga</name>
    <name type="synonym">Chlorella protothecoides</name>
    <dbReference type="NCBI Taxonomy" id="3075"/>
    <lineage>
        <taxon>Eukaryota</taxon>
        <taxon>Viridiplantae</taxon>
        <taxon>Chlorophyta</taxon>
        <taxon>core chlorophytes</taxon>
        <taxon>Trebouxiophyceae</taxon>
        <taxon>Chlorellales</taxon>
        <taxon>Chlorellaceae</taxon>
        <taxon>Auxenochlorella</taxon>
    </lineage>
</organism>